<sequence length="148" mass="16114">MHVDQSSRRIWLVVAAILVILMGLSLRAFGYRLGLSFLIVKYGGSLLWGAMVYLLVAAALPRQKTAIVWLLANGLAIAVELSRLVHTPGLDAFRETMAGALLLGRVFSLLNILAYTLGIALAVLITQWLYGKVCKGHLKDQSGSSQHQ</sequence>
<keyword evidence="1" id="KW-0812">Transmembrane</keyword>
<evidence type="ECO:0000313" key="3">
    <source>
        <dbReference type="Proteomes" id="UP000186894"/>
    </source>
</evidence>
<dbReference type="OrthoDB" id="5360192at2"/>
<dbReference type="Proteomes" id="UP000186894">
    <property type="component" value="Unassembled WGS sequence"/>
</dbReference>
<evidence type="ECO:0008006" key="4">
    <source>
        <dbReference type="Google" id="ProtNLM"/>
    </source>
</evidence>
<feature type="transmembrane region" description="Helical" evidence="1">
    <location>
        <begin position="12"/>
        <end position="30"/>
    </location>
</feature>
<keyword evidence="1" id="KW-1133">Transmembrane helix</keyword>
<gene>
    <name evidence="2" type="ORF">BJF95_20800</name>
</gene>
<dbReference type="AlphaFoldDB" id="A0A1Q8ZNE7"/>
<dbReference type="Pfam" id="PF10990">
    <property type="entry name" value="DUF2809"/>
    <property type="match status" value="1"/>
</dbReference>
<accession>A0A1Q8ZNE7</accession>
<dbReference type="EMBL" id="MKIM01000028">
    <property type="protein sequence ID" value="OLP43334.1"/>
    <property type="molecule type" value="Genomic_DNA"/>
</dbReference>
<dbReference type="InterPro" id="IPR021257">
    <property type="entry name" value="DUF2809"/>
</dbReference>
<evidence type="ECO:0000256" key="1">
    <source>
        <dbReference type="SAM" id="Phobius"/>
    </source>
</evidence>
<protein>
    <recommendedName>
        <fullName evidence="4">DUF2809 domain-containing protein</fullName>
    </recommendedName>
</protein>
<name>A0A1Q8ZNE7_9HYPH</name>
<organism evidence="2 3">
    <name type="scientific">Rhizobium oryziradicis</name>
    <dbReference type="NCBI Taxonomy" id="1867956"/>
    <lineage>
        <taxon>Bacteria</taxon>
        <taxon>Pseudomonadati</taxon>
        <taxon>Pseudomonadota</taxon>
        <taxon>Alphaproteobacteria</taxon>
        <taxon>Hyphomicrobiales</taxon>
        <taxon>Rhizobiaceae</taxon>
        <taxon>Rhizobium/Agrobacterium group</taxon>
        <taxon>Rhizobium</taxon>
    </lineage>
</organism>
<feature type="transmembrane region" description="Helical" evidence="1">
    <location>
        <begin position="106"/>
        <end position="130"/>
    </location>
</feature>
<dbReference type="STRING" id="1867956.BJF95_20800"/>
<feature type="transmembrane region" description="Helical" evidence="1">
    <location>
        <begin position="42"/>
        <end position="60"/>
    </location>
</feature>
<feature type="transmembrane region" description="Helical" evidence="1">
    <location>
        <begin position="67"/>
        <end position="86"/>
    </location>
</feature>
<keyword evidence="1" id="KW-0472">Membrane</keyword>
<evidence type="ECO:0000313" key="2">
    <source>
        <dbReference type="EMBL" id="OLP43334.1"/>
    </source>
</evidence>
<reference evidence="2 3" key="1">
    <citation type="submission" date="2016-09" db="EMBL/GenBank/DDBJ databases">
        <title>Rhizobium oryziradicis sp. nov., isolated from the root of rice.</title>
        <authorList>
            <person name="Zhao J."/>
            <person name="Zhang X."/>
        </authorList>
    </citation>
    <scope>NUCLEOTIDE SEQUENCE [LARGE SCALE GENOMIC DNA]</scope>
    <source>
        <strain evidence="2 3">N19</strain>
    </source>
</reference>
<comment type="caution">
    <text evidence="2">The sequence shown here is derived from an EMBL/GenBank/DDBJ whole genome shotgun (WGS) entry which is preliminary data.</text>
</comment>
<proteinExistence type="predicted"/>
<keyword evidence="3" id="KW-1185">Reference proteome</keyword>